<dbReference type="GO" id="GO:0048731">
    <property type="term" value="P:system development"/>
    <property type="evidence" value="ECO:0007669"/>
    <property type="project" value="UniProtKB-ARBA"/>
</dbReference>
<keyword evidence="3" id="KW-0245">EGF-like domain</keyword>
<comment type="subcellular location">
    <subcellularLocation>
        <location evidence="1">Cell membrane</location>
        <topology evidence="1">Single-pass type I membrane protein</topology>
    </subcellularLocation>
</comment>
<dbReference type="GO" id="GO:0030154">
    <property type="term" value="P:cell differentiation"/>
    <property type="evidence" value="ECO:0007669"/>
    <property type="project" value="UniProtKB-ARBA"/>
</dbReference>
<dbReference type="InterPro" id="IPR002126">
    <property type="entry name" value="Cadherin-like_dom"/>
</dbReference>
<keyword evidence="12" id="KW-0325">Glycoprotein</keyword>
<evidence type="ECO:0000313" key="17">
    <source>
        <dbReference type="EMBL" id="CRK87900.1"/>
    </source>
</evidence>
<dbReference type="PROSITE" id="PS00232">
    <property type="entry name" value="CADHERIN_1"/>
    <property type="match status" value="5"/>
</dbReference>
<dbReference type="OrthoDB" id="6510378at2759"/>
<keyword evidence="7 14" id="KW-0106">Calcium</keyword>
<dbReference type="GO" id="GO:0048589">
    <property type="term" value="P:developmental growth"/>
    <property type="evidence" value="ECO:0007669"/>
    <property type="project" value="UniProtKB-ARBA"/>
</dbReference>
<evidence type="ECO:0000256" key="5">
    <source>
        <dbReference type="ARBA" id="ARBA00022729"/>
    </source>
</evidence>
<feature type="domain" description="Cadherin" evidence="16">
    <location>
        <begin position="1292"/>
        <end position="1399"/>
    </location>
</feature>
<keyword evidence="4 15" id="KW-0812">Transmembrane</keyword>
<feature type="transmembrane region" description="Helical" evidence="15">
    <location>
        <begin position="1791"/>
        <end position="1814"/>
    </location>
</feature>
<feature type="domain" description="Cadherin" evidence="16">
    <location>
        <begin position="615"/>
        <end position="729"/>
    </location>
</feature>
<keyword evidence="5" id="KW-0732">Signal</keyword>
<keyword evidence="9 15" id="KW-1133">Transmembrane helix</keyword>
<dbReference type="GO" id="GO:0048513">
    <property type="term" value="P:animal organ development"/>
    <property type="evidence" value="ECO:0007669"/>
    <property type="project" value="UniProtKB-ARBA"/>
</dbReference>
<dbReference type="STRING" id="568069.A0A1J1HKG3"/>
<evidence type="ECO:0000256" key="6">
    <source>
        <dbReference type="ARBA" id="ARBA00022737"/>
    </source>
</evidence>
<dbReference type="GO" id="GO:0005886">
    <property type="term" value="C:plasma membrane"/>
    <property type="evidence" value="ECO:0007669"/>
    <property type="project" value="UniProtKB-SubCell"/>
</dbReference>
<feature type="domain" description="Cadherin" evidence="16">
    <location>
        <begin position="166"/>
        <end position="274"/>
    </location>
</feature>
<dbReference type="SMART" id="SM00112">
    <property type="entry name" value="CA"/>
    <property type="match status" value="14"/>
</dbReference>
<dbReference type="GO" id="GO:0008104">
    <property type="term" value="P:intracellular protein localization"/>
    <property type="evidence" value="ECO:0007669"/>
    <property type="project" value="UniProtKB-ARBA"/>
</dbReference>
<dbReference type="FunFam" id="2.60.40.60:FF:000118">
    <property type="entry name" value="protocadherin Fat 4"/>
    <property type="match status" value="1"/>
</dbReference>
<dbReference type="GO" id="GO:0007163">
    <property type="term" value="P:establishment or maintenance of cell polarity"/>
    <property type="evidence" value="ECO:0007669"/>
    <property type="project" value="UniProtKB-ARBA"/>
</dbReference>
<name>A0A1J1HKG3_9DIPT</name>
<dbReference type="EMBL" id="CVRI01000006">
    <property type="protein sequence ID" value="CRK87900.1"/>
    <property type="molecule type" value="Genomic_DNA"/>
</dbReference>
<evidence type="ECO:0000256" key="8">
    <source>
        <dbReference type="ARBA" id="ARBA00022889"/>
    </source>
</evidence>
<feature type="domain" description="Cadherin" evidence="16">
    <location>
        <begin position="387"/>
        <end position="503"/>
    </location>
</feature>
<dbReference type="GO" id="GO:0007156">
    <property type="term" value="P:homophilic cell adhesion via plasma membrane adhesion molecules"/>
    <property type="evidence" value="ECO:0007669"/>
    <property type="project" value="InterPro"/>
</dbReference>
<keyword evidence="6" id="KW-0677">Repeat</keyword>
<dbReference type="FunFam" id="2.60.40.60:FF:000306">
    <property type="entry name" value="Cadherin 23"/>
    <property type="match status" value="1"/>
</dbReference>
<protein>
    <submittedName>
        <fullName evidence="17">CLUMA_CG001687, isoform A</fullName>
    </submittedName>
</protein>
<dbReference type="FunFam" id="2.60.40.60:FF:000098">
    <property type="entry name" value="cadherin-23 isoform X1"/>
    <property type="match status" value="1"/>
</dbReference>
<evidence type="ECO:0000256" key="11">
    <source>
        <dbReference type="ARBA" id="ARBA00023157"/>
    </source>
</evidence>
<dbReference type="FunFam" id="2.60.40.60:FF:000168">
    <property type="entry name" value="Cadherin-related family member 2"/>
    <property type="match status" value="1"/>
</dbReference>
<dbReference type="FunFam" id="2.60.40.60:FF:000345">
    <property type="entry name" value="Cadherin 2"/>
    <property type="match status" value="1"/>
</dbReference>
<dbReference type="InterPro" id="IPR015919">
    <property type="entry name" value="Cadherin-like_sf"/>
</dbReference>
<evidence type="ECO:0000256" key="2">
    <source>
        <dbReference type="ARBA" id="ARBA00022475"/>
    </source>
</evidence>
<evidence type="ECO:0000256" key="7">
    <source>
        <dbReference type="ARBA" id="ARBA00022837"/>
    </source>
</evidence>
<dbReference type="InterPro" id="IPR020894">
    <property type="entry name" value="Cadherin_CS"/>
</dbReference>
<dbReference type="Gene3D" id="2.60.40.60">
    <property type="entry name" value="Cadherins"/>
    <property type="match status" value="14"/>
</dbReference>
<feature type="domain" description="Cadherin" evidence="16">
    <location>
        <begin position="1066"/>
        <end position="1176"/>
    </location>
</feature>
<dbReference type="FunFam" id="2.60.40.60:FF:000020">
    <property type="entry name" value="Dachsous cadherin-related 1b"/>
    <property type="match status" value="1"/>
</dbReference>
<keyword evidence="11" id="KW-1015">Disulfide bond</keyword>
<evidence type="ECO:0000256" key="3">
    <source>
        <dbReference type="ARBA" id="ARBA00022536"/>
    </source>
</evidence>
<dbReference type="SUPFAM" id="SSF49313">
    <property type="entry name" value="Cadherin-like"/>
    <property type="match status" value="14"/>
</dbReference>
<sequence>MNNKTKSAKAHRKVRLKCDHIKALKRLVSNFFFILILSSVSCLETRNNRPPRFLIDDQHSEIVLRLREGPDTPVGSLIYKLKGFDPDGDELDFGVQSTYDSDIISVKKLDNNEAGIFLEKELDRETKDAYTIILTLTDNKLGEGRFVTQSLLMLVEDVNDSEPVFTPFPSAVEVPENSHPGVLLTVEATDRDEGAYGQVVYYLEELDGDNEAFSISTNQGKGIIRVRQPLDYERKSLYQLKVLAIDRANQGRINTGTAALVVKVKDLEDQGPEFVSQSPVTRISESIPKGSVVTTVRAIDGDRGINNKIKYSIVRGSNNMFKIDEDTGIITTIKSLDREDSRNLINGAYILEILAVERNSKVTPAPSVKTEITIILTDENDSTPSFKSNRYECEIAENAQQNTPVNFLQIDPKNEVFDYDLGNNGTFELFLEPPNDVFEISPKRSLNEATFIVRVRNPKILDYERIKVLNFTIVAKEITENGKFSSVPLIVYIKDRNDNIPQFSKQSYNVLVPENVAVGVSIARIEAIDLDSGNYGTQSIRYTGLTGSVAQLLNMHPNTGIITVKSTAGNFFDRELYEKHYLTVEAKDNFGEGNRNTVPLIITLEDVNDNPPIFLQRKYETRLFENRKAFETLLQVEARDADVNGTRNSEVFYEIIEGEFKNNFTIDSISGIIRLISPIDFEKLTRKHQSSMRPIQLIIQASDGGVPEMFSEVPVIINVQDENDFVPIFERSTYEIAVSEQLQSGTSIMTVMAVDGDGSAPNNVVYYRILKGAFDKFVIGSDTGIISVANGASLDPDLSDPKKKNYLLTVAALDGGDQQLTSTCVVNITVLDVNNKVPFFSEFETIFIKENTQVGTYVYQLVADDLDDEPVLRYFFDSELSEARTEDGVIIKQTEYDYMSAFDLNPNQGLIRVVKLLDREKIETLKIGVVVEDIASINGKQLAMGILSIVITDENDNNPKFHKPFYRRSIVENSQLGTLILNVVATDADKNKSVTYELDGPEEILNLVHLDAVSGEIVVQEKIDHELFQWLNFTVRAIDSGIPSRSSLADCFIQVIDENDNNPYFVTDFQNLTIYENQPIGTEIAIIEAHDADSGDYGKITFLIDRLSSQGKFSIDAESGILKVADQIDRETKSSYAIVIEIWDNYHFGATSGESRNAFKQFFIKVLDENDHAPVIEFPSQKEPACTSITEFHDTKEVVTLIRASDADDPMTPNGQLRFEIRGGSAADLFVLKQIDPWNANVYARGKLNKLYGNYSLNINVKDLGTPQKAIDMKIDICIQDYNDHAPYFVTPMNNYTIRIPENATVGQIITKVHAKDEDVGLNALVKYRLKPDLFGNYKTFAIDENTGLLSLRVPLDRERQKLYEIRVEAYDQGIPKELSSDLDLIIYVHSVSNYEPSFIVQSISVNFTEHVEPGVEKRKLPDTIDRDEVDDLDDDPSAVCYYIVDGDKEGIFNLDRVSHILSVNRELDREVKANYTLIIKASEDCLTTPEAFNFTFNKYPKIINSKLRKPKNEINRFKDSQNIVNETEEIIEDMQESEPESSQLVADDATLVRVIVYVKDINDNPPKFVQKIFTGGVATSDDFGTEIMTIRANDADEGDNAKVFYFQVGKTHRTLAEGLEKIKDQPFVIDKETGSVKLNFDPQKGMKGYFDFKVMVKDTGGFNDTAHVYIYLLREDQRLKIVLRQQNFELRDKIDRFKQTLSNVTKAIVNIDDFKVHENKDGTVDRTKTDLYLHLVDRKDNSIIEVTDVLKLVDHNIEQLDELFKEFNVLDTQASEALVLTSEFGNPQTLIWLGMMNLVMGALLVIVFTLCLSQRTNYRRQLKAARVNSYLPSEPAKIPIARVPNTNKHSTEGSNPIWLKAYENEWYKNDDSFSQGSTGQDSLDENVLVTSEFDDQHKLADDNFLRNMSKSKEINGLHTQNNLIKHLNMYQHIDKLTNGGILTKKLETTEL</sequence>
<dbReference type="PANTHER" id="PTHR24026:SF137">
    <property type="entry name" value="CADHERIN-RELATED TUMOR SUPPRESSOR"/>
    <property type="match status" value="1"/>
</dbReference>
<feature type="domain" description="Cadherin" evidence="16">
    <location>
        <begin position="1181"/>
        <end position="1289"/>
    </location>
</feature>
<evidence type="ECO:0000256" key="10">
    <source>
        <dbReference type="ARBA" id="ARBA00023136"/>
    </source>
</evidence>
<feature type="domain" description="Cadherin" evidence="16">
    <location>
        <begin position="504"/>
        <end position="614"/>
    </location>
</feature>
<feature type="domain" description="Cadherin" evidence="16">
    <location>
        <begin position="71"/>
        <end position="165"/>
    </location>
</feature>
<dbReference type="FunFam" id="2.60.40.60:FF:000039">
    <property type="entry name" value="FAT atypical cadherin 3"/>
    <property type="match status" value="1"/>
</dbReference>
<feature type="domain" description="Cadherin" evidence="16">
    <location>
        <begin position="962"/>
        <end position="1065"/>
    </location>
</feature>
<feature type="domain" description="Cadherin" evidence="16">
    <location>
        <begin position="1570"/>
        <end position="1689"/>
    </location>
</feature>
<dbReference type="PROSITE" id="PS50268">
    <property type="entry name" value="CADHERIN_2"/>
    <property type="match status" value="14"/>
</dbReference>
<keyword evidence="8" id="KW-0130">Cell adhesion</keyword>
<evidence type="ECO:0000256" key="13">
    <source>
        <dbReference type="ARBA" id="ARBA00059331"/>
    </source>
</evidence>
<dbReference type="Pfam" id="PF00028">
    <property type="entry name" value="Cadherin"/>
    <property type="match status" value="8"/>
</dbReference>
<feature type="domain" description="Cadherin" evidence="16">
    <location>
        <begin position="840"/>
        <end position="961"/>
    </location>
</feature>
<evidence type="ECO:0000256" key="9">
    <source>
        <dbReference type="ARBA" id="ARBA00022989"/>
    </source>
</evidence>
<feature type="domain" description="Cadherin" evidence="16">
    <location>
        <begin position="275"/>
        <end position="386"/>
    </location>
</feature>
<dbReference type="FunFam" id="2.60.40.60:FF:000015">
    <property type="entry name" value="FAT atypical cadherin 1"/>
    <property type="match status" value="2"/>
</dbReference>
<evidence type="ECO:0000256" key="14">
    <source>
        <dbReference type="PROSITE-ProRule" id="PRU00043"/>
    </source>
</evidence>
<dbReference type="GO" id="GO:0001736">
    <property type="term" value="P:establishment of planar polarity"/>
    <property type="evidence" value="ECO:0007669"/>
    <property type="project" value="UniProtKB-ARBA"/>
</dbReference>
<comment type="function">
    <text evidence="13">Cadherins are calcium-dependent cell adhesion proteins. They preferentially interact with themselves in a homophilic manner in connecting cells.</text>
</comment>
<keyword evidence="2" id="KW-1003">Cell membrane</keyword>
<reference evidence="17 18" key="1">
    <citation type="submission" date="2015-04" db="EMBL/GenBank/DDBJ databases">
        <authorList>
            <person name="Syromyatnikov M.Y."/>
            <person name="Popov V.N."/>
        </authorList>
    </citation>
    <scope>NUCLEOTIDE SEQUENCE [LARGE SCALE GENOMIC DNA]</scope>
</reference>
<evidence type="ECO:0000256" key="12">
    <source>
        <dbReference type="ARBA" id="ARBA00023180"/>
    </source>
</evidence>
<organism evidence="17 18">
    <name type="scientific">Clunio marinus</name>
    <dbReference type="NCBI Taxonomy" id="568069"/>
    <lineage>
        <taxon>Eukaryota</taxon>
        <taxon>Metazoa</taxon>
        <taxon>Ecdysozoa</taxon>
        <taxon>Arthropoda</taxon>
        <taxon>Hexapoda</taxon>
        <taxon>Insecta</taxon>
        <taxon>Pterygota</taxon>
        <taxon>Neoptera</taxon>
        <taxon>Endopterygota</taxon>
        <taxon>Diptera</taxon>
        <taxon>Nematocera</taxon>
        <taxon>Chironomoidea</taxon>
        <taxon>Chironomidae</taxon>
        <taxon>Clunio</taxon>
    </lineage>
</organism>
<keyword evidence="18" id="KW-1185">Reference proteome</keyword>
<dbReference type="PANTHER" id="PTHR24026">
    <property type="entry name" value="FAT ATYPICAL CADHERIN-RELATED"/>
    <property type="match status" value="1"/>
</dbReference>
<accession>A0A1J1HKG3</accession>
<evidence type="ECO:0000256" key="1">
    <source>
        <dbReference type="ARBA" id="ARBA00004251"/>
    </source>
</evidence>
<evidence type="ECO:0000259" key="16">
    <source>
        <dbReference type="PROSITE" id="PS50268"/>
    </source>
</evidence>
<evidence type="ECO:0000256" key="15">
    <source>
        <dbReference type="SAM" id="Phobius"/>
    </source>
</evidence>
<feature type="domain" description="Cadherin" evidence="16">
    <location>
        <begin position="730"/>
        <end position="840"/>
    </location>
</feature>
<proteinExistence type="predicted"/>
<gene>
    <name evidence="17" type="primary">similar to Cadherin-23</name>
    <name evidence="17" type="ORF">CLUMA_CG001687</name>
</gene>
<dbReference type="GO" id="GO:0005509">
    <property type="term" value="F:calcium ion binding"/>
    <property type="evidence" value="ECO:0007669"/>
    <property type="project" value="UniProtKB-UniRule"/>
</dbReference>
<evidence type="ECO:0000313" key="18">
    <source>
        <dbReference type="Proteomes" id="UP000183832"/>
    </source>
</evidence>
<feature type="domain" description="Cadherin" evidence="16">
    <location>
        <begin position="1400"/>
        <end position="1569"/>
    </location>
</feature>
<evidence type="ECO:0000256" key="4">
    <source>
        <dbReference type="ARBA" id="ARBA00022692"/>
    </source>
</evidence>
<dbReference type="CDD" id="cd11304">
    <property type="entry name" value="Cadherin_repeat"/>
    <property type="match status" value="14"/>
</dbReference>
<dbReference type="Proteomes" id="UP000183832">
    <property type="component" value="Unassembled WGS sequence"/>
</dbReference>
<dbReference type="FunFam" id="2.60.40.60:FF:000033">
    <property type="entry name" value="FAT atypical cadherin 1"/>
    <property type="match status" value="1"/>
</dbReference>
<dbReference type="FunFam" id="2.60.40.60:FF:000092">
    <property type="entry name" value="Protocadherin 8"/>
    <property type="match status" value="1"/>
</dbReference>
<dbReference type="PRINTS" id="PR00205">
    <property type="entry name" value="CADHERIN"/>
</dbReference>
<keyword evidence="10 15" id="KW-0472">Membrane</keyword>